<evidence type="ECO:0000256" key="2">
    <source>
        <dbReference type="SAM" id="Phobius"/>
    </source>
</evidence>
<proteinExistence type="inferred from homology"/>
<keyword evidence="5" id="KW-1185">Reference proteome</keyword>
<dbReference type="SUPFAM" id="SSF56112">
    <property type="entry name" value="Protein kinase-like (PK-like)"/>
    <property type="match status" value="1"/>
</dbReference>
<protein>
    <recommendedName>
        <fullName evidence="3">ABC1 atypical kinase-like domain-containing protein</fullName>
    </recommendedName>
</protein>
<feature type="transmembrane region" description="Helical" evidence="2">
    <location>
        <begin position="529"/>
        <end position="549"/>
    </location>
</feature>
<evidence type="ECO:0000259" key="3">
    <source>
        <dbReference type="Pfam" id="PF03109"/>
    </source>
</evidence>
<evidence type="ECO:0000256" key="1">
    <source>
        <dbReference type="ARBA" id="ARBA00009670"/>
    </source>
</evidence>
<feature type="domain" description="ABC1 atypical kinase-like" evidence="3">
    <location>
        <begin position="110"/>
        <end position="352"/>
    </location>
</feature>
<dbReference type="Pfam" id="PF03109">
    <property type="entry name" value="ABC1"/>
    <property type="match status" value="1"/>
</dbReference>
<comment type="caution">
    <text evidence="4">The sequence shown here is derived from an EMBL/GenBank/DDBJ whole genome shotgun (WGS) entry which is preliminary data.</text>
</comment>
<dbReference type="EMBL" id="JADXDR010000089">
    <property type="protein sequence ID" value="KAI7839932.1"/>
    <property type="molecule type" value="Genomic_DNA"/>
</dbReference>
<dbReference type="CDD" id="cd05121">
    <property type="entry name" value="ABC1_ADCK3-like"/>
    <property type="match status" value="1"/>
</dbReference>
<evidence type="ECO:0000313" key="5">
    <source>
        <dbReference type="Proteomes" id="UP001205105"/>
    </source>
</evidence>
<gene>
    <name evidence="4" type="ORF">COHA_006326</name>
</gene>
<organism evidence="4 5">
    <name type="scientific">Chlorella ohadii</name>
    <dbReference type="NCBI Taxonomy" id="2649997"/>
    <lineage>
        <taxon>Eukaryota</taxon>
        <taxon>Viridiplantae</taxon>
        <taxon>Chlorophyta</taxon>
        <taxon>core chlorophytes</taxon>
        <taxon>Trebouxiophyceae</taxon>
        <taxon>Chlorellales</taxon>
        <taxon>Chlorellaceae</taxon>
        <taxon>Chlorella clade</taxon>
        <taxon>Chlorella</taxon>
    </lineage>
</organism>
<dbReference type="AlphaFoldDB" id="A0AAD5H5B1"/>
<keyword evidence="2" id="KW-0472">Membrane</keyword>
<comment type="similarity">
    <text evidence="1">Belongs to the protein kinase superfamily. ADCK protein kinase family.</text>
</comment>
<dbReference type="PANTHER" id="PTHR10566:SF113">
    <property type="entry name" value="PROTEIN ACTIVITY OF BC1 COMPLEX KINASE 7, CHLOROPLASTIC"/>
    <property type="match status" value="1"/>
</dbReference>
<dbReference type="PANTHER" id="PTHR10566">
    <property type="entry name" value="CHAPERONE-ACTIVITY OF BC1 COMPLEX CABC1 -RELATED"/>
    <property type="match status" value="1"/>
</dbReference>
<evidence type="ECO:0000313" key="4">
    <source>
        <dbReference type="EMBL" id="KAI7839932.1"/>
    </source>
</evidence>
<sequence>MMVAGFEEDEDELPMDYQYTWAQEDYSRRRRTLDTWSFVLTLRARLWLLDQAWSYPGGMTPEKKAERGRTLAVWIRETILQLGPTFIKLGQLFSTRSDLFPPEFTQELSKLQDRVPAFSADKAEAIVERELGAPVGVLFREFDRKPIAAASLGQVHRAMLHSGEQVVVKVQRPGLRQLFEIDLQNLEKVAEQLDKGDEATRDFKGIYQECAKILYEEIDYINEGRNADRFRRNFRNEGWVKVPRVYWQYSSPSVLTLEYMPGVKITNVAGIEAAGLDAPRIAQRATESYLIQILRHGFFHADPHPGNIAIDSAGSLIFYDFGMMGEIVPATRERLLDLYYGIVKKDTDAVVSQLVALGIIVPTSDLLSIKRSINFFIQNVNRQAQQQEAVSTIGEDLFAIALDQPFRFPAAFTFVLRAFATLEGIGKALDPGFKFVNDTRSQTGFVLEQLQQQAVDLGQAAAAMPMRVQRIESTMALLETGDLKLRVRVLEAERAARRAGVIQAATIQSIGAMGFLNVGVQLGLAGQSAAAGAALALSGVCAGFVVFGFRRVKRLDKFEKSIKTGSRA</sequence>
<name>A0AAD5H5B1_9CHLO</name>
<accession>A0AAD5H5B1</accession>
<keyword evidence="2" id="KW-1133">Transmembrane helix</keyword>
<dbReference type="Proteomes" id="UP001205105">
    <property type="component" value="Unassembled WGS sequence"/>
</dbReference>
<keyword evidence="2" id="KW-0812">Transmembrane</keyword>
<reference evidence="4" key="1">
    <citation type="submission" date="2020-11" db="EMBL/GenBank/DDBJ databases">
        <title>Chlorella ohadii genome sequencing and assembly.</title>
        <authorList>
            <person name="Murik O."/>
            <person name="Treves H."/>
            <person name="Kedem I."/>
            <person name="Shotland Y."/>
            <person name="Kaplan A."/>
        </authorList>
    </citation>
    <scope>NUCLEOTIDE SEQUENCE</scope>
    <source>
        <strain evidence="4">1</strain>
    </source>
</reference>
<dbReference type="GO" id="GO:0016020">
    <property type="term" value="C:membrane"/>
    <property type="evidence" value="ECO:0007669"/>
    <property type="project" value="GOC"/>
</dbReference>
<dbReference type="GO" id="GO:1901031">
    <property type="term" value="P:regulation of response to reactive oxygen species"/>
    <property type="evidence" value="ECO:0007669"/>
    <property type="project" value="TreeGrafter"/>
</dbReference>
<dbReference type="GO" id="GO:0046467">
    <property type="term" value="P:membrane lipid biosynthetic process"/>
    <property type="evidence" value="ECO:0007669"/>
    <property type="project" value="TreeGrafter"/>
</dbReference>
<dbReference type="InterPro" id="IPR050154">
    <property type="entry name" value="UbiB_kinase"/>
</dbReference>
<dbReference type="InterPro" id="IPR004147">
    <property type="entry name" value="ABC1_dom"/>
</dbReference>
<dbReference type="InterPro" id="IPR011009">
    <property type="entry name" value="Kinase-like_dom_sf"/>
</dbReference>